<keyword evidence="2" id="KW-1133">Transmembrane helix</keyword>
<feature type="non-terminal residue" evidence="3">
    <location>
        <position position="1"/>
    </location>
</feature>
<dbReference type="EMBL" id="OC868060">
    <property type="protein sequence ID" value="CAD7633837.1"/>
    <property type="molecule type" value="Genomic_DNA"/>
</dbReference>
<sequence length="910" mass="105387">TLPQDFCNNTFISSVFRLRHELFIESHSGDKVHNLWKWNSTIRTDTSSASEPLDFFDTAILPSHPTDSITGFAIDLDRRVDVCKNYGHLFNVSQLKACDLYDGARNESDTNMLNTLNTQTPDPTRAYVVKYRSLENTFTAPDCNQTDDKCIVASIHSKPYDHLRDFCLNFIDSTFAPKYSHENRSLVSISIDNESYRNASNVAVFKREMTGKSIPNPFNMTYADDRGVDTKHLDLDTDESVHLLVDFGDDYPLFGCPQNCVLNSTLTNITIDENNITPAFHLAIFFRCVEKRVPFTPYDFLGWDLILRRDTRFWRSQYMRYTEKAYPYDTFGQNSFDDIFGFTYKSKDQFPCDKTNTGCLRAFVNTKFHHSVCLYGHNHKMPTGGHIFNINNMTIGAFVYKWDGLVVSKYGDNEEHNRFCTDIAREINSLSAGSANHRFVAMTAYTEGSAANLHNNLIVAIDSGGQSDYHIYQFNWTYDRLPIAQSAAANGIPGTGFTKQMIRLDIQSIVPSSRLNSLYHYNNTMISYVQIGNKSDFTTNDELNWSEMVSCPAKYMTYPVISSYTEGVCKVNREYDSRQSIFNIGKRLYHQTGRHFYYYDRDVHTFLYDRHVTQLLATYFDTRNRLTGFSLDINHIKPNNFGFYYVIIHGKSSHAYRELGQYIYGLFLYSNSYGLGVPIRVLMPLFNMPTSLHHWFGPDLNSPNPNFYYQLVFAWYRTRDKTFHIYNMPTVSTKTLVAVLRNQIPWLRVFAPFMPSTADGKAYTYEFYDTRYLEFDKVVGIYLDFEENTDKKSPHLVANYRVDEKSYLYDYDMLDWDRHEVMNLTMIKTKIKYLETYCRGNESKHKSNISESNILSYIVAILVLILIVSTIIVAFIAYRFNGRQQSKAKDYQNNANNGSEVQTNTRIPKK</sequence>
<dbReference type="AlphaFoldDB" id="A0A7R9L2D7"/>
<accession>A0A7R9L2D7</accession>
<evidence type="ECO:0000313" key="3">
    <source>
        <dbReference type="EMBL" id="CAD7633837.1"/>
    </source>
</evidence>
<keyword evidence="4" id="KW-1185">Reference proteome</keyword>
<evidence type="ECO:0000256" key="1">
    <source>
        <dbReference type="SAM" id="MobiDB-lite"/>
    </source>
</evidence>
<feature type="transmembrane region" description="Helical" evidence="2">
    <location>
        <begin position="854"/>
        <end position="878"/>
    </location>
</feature>
<name>A0A7R9L2D7_9ACAR</name>
<evidence type="ECO:0000313" key="4">
    <source>
        <dbReference type="Proteomes" id="UP000759131"/>
    </source>
</evidence>
<keyword evidence="2" id="KW-0472">Membrane</keyword>
<evidence type="ECO:0000256" key="2">
    <source>
        <dbReference type="SAM" id="Phobius"/>
    </source>
</evidence>
<dbReference type="Proteomes" id="UP000759131">
    <property type="component" value="Unassembled WGS sequence"/>
</dbReference>
<protein>
    <submittedName>
        <fullName evidence="3">Uncharacterized protein</fullName>
    </submittedName>
</protein>
<keyword evidence="2" id="KW-0812">Transmembrane</keyword>
<proteinExistence type="predicted"/>
<feature type="region of interest" description="Disordered" evidence="1">
    <location>
        <begin position="888"/>
        <end position="910"/>
    </location>
</feature>
<feature type="compositionally biased region" description="Polar residues" evidence="1">
    <location>
        <begin position="891"/>
        <end position="910"/>
    </location>
</feature>
<dbReference type="EMBL" id="CAJPIZ010013485">
    <property type="protein sequence ID" value="CAG2114267.1"/>
    <property type="molecule type" value="Genomic_DNA"/>
</dbReference>
<organism evidence="3">
    <name type="scientific">Medioppia subpectinata</name>
    <dbReference type="NCBI Taxonomy" id="1979941"/>
    <lineage>
        <taxon>Eukaryota</taxon>
        <taxon>Metazoa</taxon>
        <taxon>Ecdysozoa</taxon>
        <taxon>Arthropoda</taxon>
        <taxon>Chelicerata</taxon>
        <taxon>Arachnida</taxon>
        <taxon>Acari</taxon>
        <taxon>Acariformes</taxon>
        <taxon>Sarcoptiformes</taxon>
        <taxon>Oribatida</taxon>
        <taxon>Brachypylina</taxon>
        <taxon>Oppioidea</taxon>
        <taxon>Oppiidae</taxon>
        <taxon>Medioppia</taxon>
    </lineage>
</organism>
<gene>
    <name evidence="3" type="ORF">OSB1V03_LOCUS14233</name>
</gene>
<reference evidence="3" key="1">
    <citation type="submission" date="2020-11" db="EMBL/GenBank/DDBJ databases">
        <authorList>
            <person name="Tran Van P."/>
        </authorList>
    </citation>
    <scope>NUCLEOTIDE SEQUENCE</scope>
</reference>